<feature type="domain" description="N-acetyltransferase" evidence="3">
    <location>
        <begin position="170"/>
        <end position="313"/>
    </location>
</feature>
<dbReference type="EMBL" id="JAPKNK010000001">
    <property type="protein sequence ID" value="MCX5568076.1"/>
    <property type="molecule type" value="Genomic_DNA"/>
</dbReference>
<protein>
    <submittedName>
        <fullName evidence="4">MarR family winged helix-turn-helix transcriptional regulator</fullName>
    </submittedName>
</protein>
<organism evidence="4 5">
    <name type="scientific">Kaistia nematophila</name>
    <dbReference type="NCBI Taxonomy" id="2994654"/>
    <lineage>
        <taxon>Bacteria</taxon>
        <taxon>Pseudomonadati</taxon>
        <taxon>Pseudomonadota</taxon>
        <taxon>Alphaproteobacteria</taxon>
        <taxon>Hyphomicrobiales</taxon>
        <taxon>Kaistiaceae</taxon>
        <taxon>Kaistia</taxon>
    </lineage>
</organism>
<dbReference type="SMART" id="SM00347">
    <property type="entry name" value="HTH_MARR"/>
    <property type="match status" value="1"/>
</dbReference>
<dbReference type="PANTHER" id="PTHR13947:SF37">
    <property type="entry name" value="LD18367P"/>
    <property type="match status" value="1"/>
</dbReference>
<keyword evidence="1" id="KW-0808">Transferase</keyword>
<dbReference type="InterPro" id="IPR000835">
    <property type="entry name" value="HTH_MarR-typ"/>
</dbReference>
<dbReference type="GO" id="GO:0003700">
    <property type="term" value="F:DNA-binding transcription factor activity"/>
    <property type="evidence" value="ECO:0007669"/>
    <property type="project" value="InterPro"/>
</dbReference>
<dbReference type="AlphaFoldDB" id="A0A9X3DY20"/>
<dbReference type="SUPFAM" id="SSF55729">
    <property type="entry name" value="Acyl-CoA N-acyltransferases (Nat)"/>
    <property type="match status" value="1"/>
</dbReference>
<dbReference type="PROSITE" id="PS50995">
    <property type="entry name" value="HTH_MARR_2"/>
    <property type="match status" value="1"/>
</dbReference>
<dbReference type="Pfam" id="PF00583">
    <property type="entry name" value="Acetyltransf_1"/>
    <property type="match status" value="1"/>
</dbReference>
<feature type="domain" description="HTH marR-type" evidence="2">
    <location>
        <begin position="3"/>
        <end position="138"/>
    </location>
</feature>
<reference evidence="4" key="1">
    <citation type="submission" date="2022-11" db="EMBL/GenBank/DDBJ databases">
        <title>Biodiversity and phylogenetic relationships of bacteria.</title>
        <authorList>
            <person name="Machado R.A.R."/>
            <person name="Bhat A."/>
            <person name="Loulou A."/>
            <person name="Kallel S."/>
        </authorList>
    </citation>
    <scope>NUCLEOTIDE SEQUENCE</scope>
    <source>
        <strain evidence="4">K-TC2</strain>
    </source>
</reference>
<evidence type="ECO:0000313" key="5">
    <source>
        <dbReference type="Proteomes" id="UP001144805"/>
    </source>
</evidence>
<gene>
    <name evidence="4" type="ORF">OSH07_02595</name>
</gene>
<evidence type="ECO:0000259" key="3">
    <source>
        <dbReference type="PROSITE" id="PS51186"/>
    </source>
</evidence>
<dbReference type="GO" id="GO:0008080">
    <property type="term" value="F:N-acetyltransferase activity"/>
    <property type="evidence" value="ECO:0007669"/>
    <property type="project" value="InterPro"/>
</dbReference>
<dbReference type="InterPro" id="IPR016181">
    <property type="entry name" value="Acyl_CoA_acyltransferase"/>
</dbReference>
<keyword evidence="5" id="KW-1185">Reference proteome</keyword>
<sequence length="316" mass="33900">MSTAVLVDEIRSASRRIVRELGFMDPTLAGTAYSASAVHALLEIERRGSMTAAQLVQVLRLEKSSISRMVGKLVGAGELMEAAGAGDGRIKSLVLTAKGTQTVAGIHAFARDQVMAAMGELNPTEQQAVAQGLSAYARGLAARHPDAGEPADAPIEIVTGYRPGWIGRVAEMHAAHYSRHWGFGQFFESTVAAGAAEFAGRLGHKRNQAWAALRHGRIVGSIAIDGEDLGNNEAHLRWFILDEGCRGGGVGRRLLGEAVAFCDKAGFAATQLWTLKGLDAARRLYEAHGFELAKEERGTQWGVEATEQQFSRRRPG</sequence>
<dbReference type="SUPFAM" id="SSF46785">
    <property type="entry name" value="Winged helix' DNA-binding domain"/>
    <property type="match status" value="1"/>
</dbReference>
<accession>A0A9X3DY20</accession>
<evidence type="ECO:0000313" key="4">
    <source>
        <dbReference type="EMBL" id="MCX5568076.1"/>
    </source>
</evidence>
<evidence type="ECO:0000259" key="2">
    <source>
        <dbReference type="PROSITE" id="PS50995"/>
    </source>
</evidence>
<dbReference type="Pfam" id="PF12802">
    <property type="entry name" value="MarR_2"/>
    <property type="match status" value="1"/>
</dbReference>
<dbReference type="PROSITE" id="PS51186">
    <property type="entry name" value="GNAT"/>
    <property type="match status" value="1"/>
</dbReference>
<dbReference type="InterPro" id="IPR036388">
    <property type="entry name" value="WH-like_DNA-bd_sf"/>
</dbReference>
<evidence type="ECO:0000256" key="1">
    <source>
        <dbReference type="ARBA" id="ARBA00022679"/>
    </source>
</evidence>
<dbReference type="Proteomes" id="UP001144805">
    <property type="component" value="Unassembled WGS sequence"/>
</dbReference>
<dbReference type="RefSeq" id="WP_266337038.1">
    <property type="nucleotide sequence ID" value="NZ_JAPKNK010000001.1"/>
</dbReference>
<proteinExistence type="predicted"/>
<dbReference type="InterPro" id="IPR050769">
    <property type="entry name" value="NAT_camello-type"/>
</dbReference>
<name>A0A9X3DY20_9HYPH</name>
<dbReference type="InterPro" id="IPR000182">
    <property type="entry name" value="GNAT_dom"/>
</dbReference>
<dbReference type="InterPro" id="IPR036390">
    <property type="entry name" value="WH_DNA-bd_sf"/>
</dbReference>
<comment type="caution">
    <text evidence="4">The sequence shown here is derived from an EMBL/GenBank/DDBJ whole genome shotgun (WGS) entry which is preliminary data.</text>
</comment>
<dbReference type="PANTHER" id="PTHR13947">
    <property type="entry name" value="GNAT FAMILY N-ACETYLTRANSFERASE"/>
    <property type="match status" value="1"/>
</dbReference>
<dbReference type="Gene3D" id="3.40.630.30">
    <property type="match status" value="1"/>
</dbReference>
<dbReference type="Gene3D" id="1.10.10.10">
    <property type="entry name" value="Winged helix-like DNA-binding domain superfamily/Winged helix DNA-binding domain"/>
    <property type="match status" value="1"/>
</dbReference>